<proteinExistence type="inferred from homology"/>
<dbReference type="AlphaFoldDB" id="A0A377NFU4"/>
<feature type="domain" description="Glycosyl hydrolase family 13 catalytic" evidence="3">
    <location>
        <begin position="38"/>
        <end position="170"/>
    </location>
</feature>
<reference evidence="4 5" key="1">
    <citation type="submission" date="2018-06" db="EMBL/GenBank/DDBJ databases">
        <authorList>
            <consortium name="Pathogen Informatics"/>
            <person name="Doyle S."/>
        </authorList>
    </citation>
    <scope>NUCLEOTIDE SEQUENCE [LARGE SCALE GENOMIC DNA]</scope>
    <source>
        <strain evidence="4 5">NCTC12157</strain>
    </source>
</reference>
<name>A0A377NFU4_9GAMM</name>
<dbReference type="EC" id="3.2.1.10" evidence="4"/>
<evidence type="ECO:0000256" key="2">
    <source>
        <dbReference type="SAM" id="SignalP"/>
    </source>
</evidence>
<dbReference type="GO" id="GO:0009313">
    <property type="term" value="P:oligosaccharide catabolic process"/>
    <property type="evidence" value="ECO:0007669"/>
    <property type="project" value="TreeGrafter"/>
</dbReference>
<keyword evidence="2" id="KW-0732">Signal</keyword>
<evidence type="ECO:0000256" key="1">
    <source>
        <dbReference type="ARBA" id="ARBA00008061"/>
    </source>
</evidence>
<evidence type="ECO:0000313" key="5">
    <source>
        <dbReference type="Proteomes" id="UP000254304"/>
    </source>
</evidence>
<dbReference type="Pfam" id="PF00128">
    <property type="entry name" value="Alpha-amylase"/>
    <property type="match status" value="1"/>
</dbReference>
<dbReference type="PANTHER" id="PTHR10357:SF179">
    <property type="entry name" value="NEUTRAL AND BASIC AMINO ACID TRANSPORT PROTEIN RBAT"/>
    <property type="match status" value="1"/>
</dbReference>
<dbReference type="InterPro" id="IPR017853">
    <property type="entry name" value="GH"/>
</dbReference>
<dbReference type="Proteomes" id="UP000254304">
    <property type="component" value="Unassembled WGS sequence"/>
</dbReference>
<dbReference type="Gene3D" id="3.90.400.10">
    <property type="entry name" value="Oligo-1,6-glucosidase, Domain 2"/>
    <property type="match status" value="1"/>
</dbReference>
<organism evidence="4 5">
    <name type="scientific">Ewingella americana</name>
    <dbReference type="NCBI Taxonomy" id="41202"/>
    <lineage>
        <taxon>Bacteria</taxon>
        <taxon>Pseudomonadati</taxon>
        <taxon>Pseudomonadota</taxon>
        <taxon>Gammaproteobacteria</taxon>
        <taxon>Enterobacterales</taxon>
        <taxon>Yersiniaceae</taxon>
        <taxon>Ewingella</taxon>
    </lineage>
</organism>
<dbReference type="SMART" id="SM00642">
    <property type="entry name" value="Aamy"/>
    <property type="match status" value="1"/>
</dbReference>
<dbReference type="InterPro" id="IPR045857">
    <property type="entry name" value="O16G_dom_2"/>
</dbReference>
<protein>
    <submittedName>
        <fullName evidence="4">Oligo-1,6-glucosidase 1</fullName>
        <ecNumber evidence="4">3.2.1.10</ecNumber>
    </submittedName>
</protein>
<dbReference type="EMBL" id="UGGO01000001">
    <property type="protein sequence ID" value="STQ44836.1"/>
    <property type="molecule type" value="Genomic_DNA"/>
</dbReference>
<dbReference type="SUPFAM" id="SSF51445">
    <property type="entry name" value="(Trans)glycosidases"/>
    <property type="match status" value="1"/>
</dbReference>
<evidence type="ECO:0000313" key="4">
    <source>
        <dbReference type="EMBL" id="STQ44836.1"/>
    </source>
</evidence>
<accession>A0A377NFU4</accession>
<dbReference type="GO" id="GO:0004574">
    <property type="term" value="F:oligo-1,6-glucosidase activity"/>
    <property type="evidence" value="ECO:0007669"/>
    <property type="project" value="UniProtKB-EC"/>
</dbReference>
<feature type="chain" id="PRO_5016623281" evidence="2">
    <location>
        <begin position="24"/>
        <end position="171"/>
    </location>
</feature>
<keyword evidence="4" id="KW-0326">Glycosidase</keyword>
<dbReference type="PANTHER" id="PTHR10357">
    <property type="entry name" value="ALPHA-AMYLASE FAMILY MEMBER"/>
    <property type="match status" value="1"/>
</dbReference>
<feature type="signal peptide" evidence="2">
    <location>
        <begin position="1"/>
        <end position="23"/>
    </location>
</feature>
<keyword evidence="4" id="KW-0378">Hydrolase</keyword>
<dbReference type="Gene3D" id="3.20.20.80">
    <property type="entry name" value="Glycosidases"/>
    <property type="match status" value="1"/>
</dbReference>
<dbReference type="InterPro" id="IPR006047">
    <property type="entry name" value="GH13_cat_dom"/>
</dbReference>
<comment type="similarity">
    <text evidence="1">Belongs to the glycosyl hydrolase 13 family.</text>
</comment>
<gene>
    <name evidence="4" type="primary">malL_1</name>
    <name evidence="4" type="ORF">NCTC12157_02559</name>
</gene>
<dbReference type="GO" id="GO:0004556">
    <property type="term" value="F:alpha-amylase activity"/>
    <property type="evidence" value="ECO:0007669"/>
    <property type="project" value="TreeGrafter"/>
</dbReference>
<sequence length="171" mass="18816">MKKHSIAIFTALAVAAISGQAQAKNDAPEWVSKAVFYQIYPSSFKDSNGDGVGDIQGVIDKLDYIKSIGVNTLWFNPMFSSEFKDGGYDITDFYSIDKRFGTNADFKRLVEEAHKRGLRVCLDLVAGHTSDQNAWFLASKKGRTSAIATTTSGRTEFPMTSKAKRKTKSAV</sequence>
<evidence type="ECO:0000259" key="3">
    <source>
        <dbReference type="SMART" id="SM00642"/>
    </source>
</evidence>